<protein>
    <submittedName>
        <fullName evidence="1">Uncharacterized protein</fullName>
    </submittedName>
</protein>
<evidence type="ECO:0000313" key="1">
    <source>
        <dbReference type="EMBL" id="GAA1091112.1"/>
    </source>
</evidence>
<proteinExistence type="predicted"/>
<sequence>MTDPQSILEHARHGAAPANWRVFTKKRGKLSGLLHGSSRDPDPLLVITPEGTVEYRDDRTPPDVVGFADLDGVELKVRGQSFSDSSTVSIAVWLDLRYRGGGKAKWRPAAFGEDLQAIQGFLEAYGAHKALRGG</sequence>
<keyword evidence="2" id="KW-1185">Reference proteome</keyword>
<comment type="caution">
    <text evidence="1">The sequence shown here is derived from an EMBL/GenBank/DDBJ whole genome shotgun (WGS) entry which is preliminary data.</text>
</comment>
<gene>
    <name evidence="1" type="ORF">GCM10009663_38650</name>
</gene>
<dbReference type="RefSeq" id="WP_344624887.1">
    <property type="nucleotide sequence ID" value="NZ_BAAALD010000035.1"/>
</dbReference>
<accession>A0ABN1TKB6</accession>
<name>A0ABN1TKB6_9ACTN</name>
<dbReference type="Proteomes" id="UP001499987">
    <property type="component" value="Unassembled WGS sequence"/>
</dbReference>
<dbReference type="EMBL" id="BAAALD010000035">
    <property type="protein sequence ID" value="GAA1091112.1"/>
    <property type="molecule type" value="Genomic_DNA"/>
</dbReference>
<reference evidence="1 2" key="1">
    <citation type="journal article" date="2019" name="Int. J. Syst. Evol. Microbiol.">
        <title>The Global Catalogue of Microorganisms (GCM) 10K type strain sequencing project: providing services to taxonomists for standard genome sequencing and annotation.</title>
        <authorList>
            <consortium name="The Broad Institute Genomics Platform"/>
            <consortium name="The Broad Institute Genome Sequencing Center for Infectious Disease"/>
            <person name="Wu L."/>
            <person name="Ma J."/>
        </authorList>
    </citation>
    <scope>NUCLEOTIDE SEQUENCE [LARGE SCALE GENOMIC DNA]</scope>
    <source>
        <strain evidence="1 2">JCM 13002</strain>
    </source>
</reference>
<organism evidence="1 2">
    <name type="scientific">Kitasatospora arboriphila</name>
    <dbReference type="NCBI Taxonomy" id="258052"/>
    <lineage>
        <taxon>Bacteria</taxon>
        <taxon>Bacillati</taxon>
        <taxon>Actinomycetota</taxon>
        <taxon>Actinomycetes</taxon>
        <taxon>Kitasatosporales</taxon>
        <taxon>Streptomycetaceae</taxon>
        <taxon>Kitasatospora</taxon>
    </lineage>
</organism>
<evidence type="ECO:0000313" key="2">
    <source>
        <dbReference type="Proteomes" id="UP001499987"/>
    </source>
</evidence>